<keyword evidence="1" id="KW-0472">Membrane</keyword>
<keyword evidence="1" id="KW-1133">Transmembrane helix</keyword>
<dbReference type="EMBL" id="KQ461154">
    <property type="protein sequence ID" value="KPJ08577.1"/>
    <property type="molecule type" value="Genomic_DNA"/>
</dbReference>
<evidence type="ECO:0000313" key="3">
    <source>
        <dbReference type="Proteomes" id="UP000053240"/>
    </source>
</evidence>
<feature type="transmembrane region" description="Helical" evidence="1">
    <location>
        <begin position="22"/>
        <end position="47"/>
    </location>
</feature>
<dbReference type="InParanoid" id="A0A194QSY0"/>
<keyword evidence="3" id="KW-1185">Reference proteome</keyword>
<accession>A0A194QSY0</accession>
<evidence type="ECO:0000313" key="2">
    <source>
        <dbReference type="EMBL" id="KPJ08577.1"/>
    </source>
</evidence>
<dbReference type="AlphaFoldDB" id="A0A194QSY0"/>
<organism evidence="2 3">
    <name type="scientific">Papilio machaon</name>
    <name type="common">Old World swallowtail butterfly</name>
    <dbReference type="NCBI Taxonomy" id="76193"/>
    <lineage>
        <taxon>Eukaryota</taxon>
        <taxon>Metazoa</taxon>
        <taxon>Ecdysozoa</taxon>
        <taxon>Arthropoda</taxon>
        <taxon>Hexapoda</taxon>
        <taxon>Insecta</taxon>
        <taxon>Pterygota</taxon>
        <taxon>Neoptera</taxon>
        <taxon>Endopterygota</taxon>
        <taxon>Lepidoptera</taxon>
        <taxon>Glossata</taxon>
        <taxon>Ditrysia</taxon>
        <taxon>Papilionoidea</taxon>
        <taxon>Papilionidae</taxon>
        <taxon>Papilioninae</taxon>
        <taxon>Papilio</taxon>
    </lineage>
</organism>
<keyword evidence="1" id="KW-0812">Transmembrane</keyword>
<sequence>MGCIFGTLGSAFSVILDALERISTWTVCAILTCCLAVTLITVLLIGIGIGYHYCYIHYVGSGSSKCFPTACDIRHTTNLFQFA</sequence>
<evidence type="ECO:0000256" key="1">
    <source>
        <dbReference type="SAM" id="Phobius"/>
    </source>
</evidence>
<protein>
    <submittedName>
        <fullName evidence="2">Uncharacterized protein</fullName>
    </submittedName>
</protein>
<name>A0A194QSY0_PAPMA</name>
<reference evidence="2 3" key="1">
    <citation type="journal article" date="2015" name="Nat. Commun.">
        <title>Outbred genome sequencing and CRISPR/Cas9 gene editing in butterflies.</title>
        <authorList>
            <person name="Li X."/>
            <person name="Fan D."/>
            <person name="Zhang W."/>
            <person name="Liu G."/>
            <person name="Zhang L."/>
            <person name="Zhao L."/>
            <person name="Fang X."/>
            <person name="Chen L."/>
            <person name="Dong Y."/>
            <person name="Chen Y."/>
            <person name="Ding Y."/>
            <person name="Zhao R."/>
            <person name="Feng M."/>
            <person name="Zhu Y."/>
            <person name="Feng Y."/>
            <person name="Jiang X."/>
            <person name="Zhu D."/>
            <person name="Xiang H."/>
            <person name="Feng X."/>
            <person name="Li S."/>
            <person name="Wang J."/>
            <person name="Zhang G."/>
            <person name="Kronforst M.R."/>
            <person name="Wang W."/>
        </authorList>
    </citation>
    <scope>NUCLEOTIDE SEQUENCE [LARGE SCALE GENOMIC DNA]</scope>
    <source>
        <strain evidence="2">Ya'a_city_454_Pm</strain>
        <tissue evidence="2">Whole body</tissue>
    </source>
</reference>
<gene>
    <name evidence="2" type="ORF">RR48_12330</name>
</gene>
<dbReference type="Proteomes" id="UP000053240">
    <property type="component" value="Unassembled WGS sequence"/>
</dbReference>
<proteinExistence type="predicted"/>